<keyword evidence="2" id="KW-0648">Protein biosynthesis</keyword>
<reference evidence="2 3" key="1">
    <citation type="journal article" date="2013" name="Nat. Commun.">
        <title>Genome sequence and functional genomic analysis of the oil-degrading bacterium Oleispira antarctica.</title>
        <authorList>
            <person name="Kube M."/>
            <person name="Chernikova T.N."/>
            <person name="Al-Ramahi Y."/>
            <person name="Beloqui A."/>
            <person name="Lopez-Cortez N."/>
            <person name="Guazzaroni M.E."/>
            <person name="Heipieper H.J."/>
            <person name="Klages S."/>
            <person name="Kotsyurbenko O.R."/>
            <person name="Langer I."/>
            <person name="Nechitaylo T.Y."/>
            <person name="Lunsdorf H."/>
            <person name="Fernandez M."/>
            <person name="Juarez S."/>
            <person name="Ciordia S."/>
            <person name="Singer A."/>
            <person name="Kagan O."/>
            <person name="Egorova O."/>
            <person name="Petit P.A."/>
            <person name="Stogios P."/>
            <person name="Kim Y."/>
            <person name="Tchigvintsev A."/>
            <person name="Flick R."/>
            <person name="Denaro R."/>
            <person name="Genovese M."/>
            <person name="Albar J.P."/>
            <person name="Reva O.N."/>
            <person name="Martinez-Gomariz M."/>
            <person name="Tran H."/>
            <person name="Ferrer M."/>
            <person name="Savchenko A."/>
            <person name="Yakunin A.F."/>
            <person name="Yakimov M.M."/>
            <person name="Golyshina O.V."/>
            <person name="Reinhardt R."/>
            <person name="Golyshin P.N."/>
        </authorList>
    </citation>
    <scope>NUCLEOTIDE SEQUENCE [LARGE SCALE GENOMIC DNA]</scope>
</reference>
<dbReference type="KEGG" id="oai:OLEAN_C07970"/>
<feature type="domain" description="Transcription elongation factor GreA/GreB C-terminal" evidence="1">
    <location>
        <begin position="26"/>
        <end position="96"/>
    </location>
</feature>
<dbReference type="Proteomes" id="UP000032749">
    <property type="component" value="Chromosome"/>
</dbReference>
<keyword evidence="2" id="KW-0251">Elongation factor</keyword>
<name>R4YP79_OLEAN</name>
<sequence>MNHLSLVRIFEDFKKNNARNLNRIYQVQIGSKIKLLDKQTFTSSRITLTEPDESDPYSGKVSYLSALGTELLGTVSGQHISVDVLGKAINFQVLSVINAQPFQRR</sequence>
<keyword evidence="3" id="KW-1185">Reference proteome</keyword>
<organism evidence="2 3">
    <name type="scientific">Oleispira antarctica RB-8</name>
    <dbReference type="NCBI Taxonomy" id="698738"/>
    <lineage>
        <taxon>Bacteria</taxon>
        <taxon>Pseudomonadati</taxon>
        <taxon>Pseudomonadota</taxon>
        <taxon>Gammaproteobacteria</taxon>
        <taxon>Oceanospirillales</taxon>
        <taxon>Oceanospirillaceae</taxon>
        <taxon>Oleispira</taxon>
    </lineage>
</organism>
<dbReference type="AlphaFoldDB" id="R4YP79"/>
<gene>
    <name evidence="2" type="ORF">OLEAN_C07970</name>
</gene>
<evidence type="ECO:0000313" key="3">
    <source>
        <dbReference type="Proteomes" id="UP000032749"/>
    </source>
</evidence>
<dbReference type="InterPro" id="IPR036953">
    <property type="entry name" value="GreA/GreB_C_sf"/>
</dbReference>
<proteinExistence type="predicted"/>
<dbReference type="HOGENOM" id="CLU_2233754_0_0_6"/>
<dbReference type="GO" id="GO:0003746">
    <property type="term" value="F:translation elongation factor activity"/>
    <property type="evidence" value="ECO:0007669"/>
    <property type="project" value="UniProtKB-KW"/>
</dbReference>
<dbReference type="EMBL" id="FO203512">
    <property type="protein sequence ID" value="CCK74973.1"/>
    <property type="molecule type" value="Genomic_DNA"/>
</dbReference>
<evidence type="ECO:0000259" key="1">
    <source>
        <dbReference type="Pfam" id="PF01272"/>
    </source>
</evidence>
<dbReference type="GO" id="GO:0003677">
    <property type="term" value="F:DNA binding"/>
    <property type="evidence" value="ECO:0007669"/>
    <property type="project" value="InterPro"/>
</dbReference>
<dbReference type="GO" id="GO:0032784">
    <property type="term" value="P:regulation of DNA-templated transcription elongation"/>
    <property type="evidence" value="ECO:0007669"/>
    <property type="project" value="InterPro"/>
</dbReference>
<dbReference type="Gene3D" id="3.10.50.30">
    <property type="entry name" value="Transcription elongation factor, GreA/GreB, C-terminal domain"/>
    <property type="match status" value="1"/>
</dbReference>
<dbReference type="InterPro" id="IPR001437">
    <property type="entry name" value="Tscrpt_elong_fac_GreA/B_C"/>
</dbReference>
<dbReference type="SUPFAM" id="SSF54534">
    <property type="entry name" value="FKBP-like"/>
    <property type="match status" value="1"/>
</dbReference>
<evidence type="ECO:0000313" key="2">
    <source>
        <dbReference type="EMBL" id="CCK74973.1"/>
    </source>
</evidence>
<protein>
    <submittedName>
        <fullName evidence="2">Transcription elongation factor, GreA/GreB region</fullName>
    </submittedName>
</protein>
<dbReference type="Pfam" id="PF01272">
    <property type="entry name" value="GreA_GreB"/>
    <property type="match status" value="1"/>
</dbReference>
<accession>R4YP79</accession>
<dbReference type="STRING" id="698738.OLEAN_C07970"/>